<keyword evidence="2" id="KW-0436">Ligase</keyword>
<protein>
    <recommendedName>
        <fullName evidence="11">Glu-AdT subunit B</fullName>
    </recommendedName>
</protein>
<dbReference type="InterPro" id="IPR023631">
    <property type="entry name" value="Amidase_dom"/>
</dbReference>
<organism evidence="8 10">
    <name type="scientific">Didymodactylos carnosus</name>
    <dbReference type="NCBI Taxonomy" id="1234261"/>
    <lineage>
        <taxon>Eukaryota</taxon>
        <taxon>Metazoa</taxon>
        <taxon>Spiralia</taxon>
        <taxon>Gnathifera</taxon>
        <taxon>Rotifera</taxon>
        <taxon>Eurotatoria</taxon>
        <taxon>Bdelloidea</taxon>
        <taxon>Philodinida</taxon>
        <taxon>Philodinidae</taxon>
        <taxon>Didymodactylos</taxon>
    </lineage>
</organism>
<evidence type="ECO:0000313" key="10">
    <source>
        <dbReference type="Proteomes" id="UP000677228"/>
    </source>
</evidence>
<reference evidence="8" key="1">
    <citation type="submission" date="2021-02" db="EMBL/GenBank/DDBJ databases">
        <authorList>
            <person name="Nowell W R."/>
        </authorList>
    </citation>
    <scope>NUCLEOTIDE SEQUENCE</scope>
</reference>
<evidence type="ECO:0008006" key="11">
    <source>
        <dbReference type="Google" id="ProtNLM"/>
    </source>
</evidence>
<dbReference type="PROSITE" id="PS00571">
    <property type="entry name" value="AMIDASES"/>
    <property type="match status" value="1"/>
</dbReference>
<dbReference type="Proteomes" id="UP000682733">
    <property type="component" value="Unassembled WGS sequence"/>
</dbReference>
<dbReference type="SUPFAM" id="SSF75304">
    <property type="entry name" value="Amidase signature (AS) enzymes"/>
    <property type="match status" value="1"/>
</dbReference>
<dbReference type="InterPro" id="IPR017958">
    <property type="entry name" value="Gln-tRNA_amidoTrfase_suB_CS"/>
</dbReference>
<comment type="similarity">
    <text evidence="1">Belongs to the amidase family.</text>
</comment>
<dbReference type="Gene3D" id="3.90.1300.10">
    <property type="entry name" value="Amidase signature (AS) domain"/>
    <property type="match status" value="1"/>
</dbReference>
<dbReference type="SUPFAM" id="SSF55931">
    <property type="entry name" value="Glutamine synthetase/guanido kinase"/>
    <property type="match status" value="1"/>
</dbReference>
<dbReference type="InterPro" id="IPR017959">
    <property type="entry name" value="Asn/Gln-tRNA_amidoTrfase_suB/E"/>
</dbReference>
<dbReference type="PROSITE" id="PS01234">
    <property type="entry name" value="GATB"/>
    <property type="match status" value="1"/>
</dbReference>
<feature type="domain" description="Amidase" evidence="6">
    <location>
        <begin position="24"/>
        <end position="405"/>
    </location>
</feature>
<evidence type="ECO:0000259" key="6">
    <source>
        <dbReference type="Pfam" id="PF01425"/>
    </source>
</evidence>
<evidence type="ECO:0000256" key="5">
    <source>
        <dbReference type="ARBA" id="ARBA00022917"/>
    </source>
</evidence>
<dbReference type="EMBL" id="CAJOBA010002472">
    <property type="protein sequence ID" value="CAF3646421.1"/>
    <property type="molecule type" value="Genomic_DNA"/>
</dbReference>
<dbReference type="GO" id="GO:0070681">
    <property type="term" value="P:glutaminyl-tRNAGln biosynthesis via transamidation"/>
    <property type="evidence" value="ECO:0007669"/>
    <property type="project" value="TreeGrafter"/>
</dbReference>
<evidence type="ECO:0000259" key="7">
    <source>
        <dbReference type="Pfam" id="PF02934"/>
    </source>
</evidence>
<dbReference type="Proteomes" id="UP000677228">
    <property type="component" value="Unassembled WGS sequence"/>
</dbReference>
<evidence type="ECO:0000313" key="8">
    <source>
        <dbReference type="EMBL" id="CAF0861607.1"/>
    </source>
</evidence>
<proteinExistence type="inferred from homology"/>
<dbReference type="InterPro" id="IPR020556">
    <property type="entry name" value="Amidase_CS"/>
</dbReference>
<evidence type="ECO:0000256" key="1">
    <source>
        <dbReference type="ARBA" id="ARBA00009199"/>
    </source>
</evidence>
<evidence type="ECO:0000313" key="9">
    <source>
        <dbReference type="EMBL" id="CAF3646421.1"/>
    </source>
</evidence>
<dbReference type="GO" id="GO:0005524">
    <property type="term" value="F:ATP binding"/>
    <property type="evidence" value="ECO:0007669"/>
    <property type="project" value="UniProtKB-KW"/>
</dbReference>
<dbReference type="GO" id="GO:0050567">
    <property type="term" value="F:glutaminyl-tRNA synthase (glutamine-hydrolyzing) activity"/>
    <property type="evidence" value="ECO:0007669"/>
    <property type="project" value="TreeGrafter"/>
</dbReference>
<dbReference type="InterPro" id="IPR014746">
    <property type="entry name" value="Gln_synth/guanido_kin_cat_dom"/>
</dbReference>
<sequence>MSSRYEQYLNLNAITSLAPYTNEVIEGPLQGLVFFAKENFFTRELPATGSSLFLANFIPGIDAFAVSQLRAVGAVLAGKAAMDEFGLGGTGTFAATGPVLNPLDPKRIPGGSSSGSAALVAVGACDFALGTDTGDSVRKPAGYLGLFGFKPSYGAISRAGVMPFAPSLDHVGILAKQLSIIKKSFHALAEIDSRDFTSIKIEREVVLKKKLKIGYLQETFKELKGEYNRLFKEFLNQARNQGHEVIEFTFDRALLNALVPTYQAISYSEAFSCYANLTGVAFGERKSGNNFEQIALASRTAGLGPEIKRRFVIGSYATSINNLQSIYVKAKQVRRLIVEKAEQILNKCDFLIIPPADSIAPLIGDLNKVATHDFTDDSMLIANFGGFASLTFPYAIVDGMPWGLNATKLLTSTKMFSPAQNAYGAKLNSLIHRIDLAYPGTLPQPNAQAVRLAIRFGHALKMQIDNLLRFDRKHYFYPDLPKGYQITQQTYPICRDGELILSDGLIVKIERAHLEEDTAKLNTSTNGLSIDYNRAGVPLLEIVTAPCFNSSKQVAEYIKKIKMLAEFLEISDAKMEEGSMRCDVNISLAEPGAEQLGTRVELKNINSIANVTKAIEYEIKRQTKSIENKEVFEMETRR</sequence>
<dbReference type="PANTHER" id="PTHR11659">
    <property type="entry name" value="GLUTAMYL-TRNA GLN AMIDOTRANSFERASE SUBUNIT B MITOCHONDRIAL AND PROKARYOTIC PET112-RELATED"/>
    <property type="match status" value="1"/>
</dbReference>
<dbReference type="AlphaFoldDB" id="A0A8S2DCJ0"/>
<keyword evidence="4" id="KW-0067">ATP-binding</keyword>
<evidence type="ECO:0000256" key="4">
    <source>
        <dbReference type="ARBA" id="ARBA00022840"/>
    </source>
</evidence>
<keyword evidence="5" id="KW-0648">Protein biosynthesis</keyword>
<dbReference type="PANTHER" id="PTHR11659:SF0">
    <property type="entry name" value="GLUTAMYL-TRNA(GLN) AMIDOTRANSFERASE SUBUNIT B, MITOCHONDRIAL"/>
    <property type="match status" value="1"/>
</dbReference>
<gene>
    <name evidence="8" type="ORF">OVA965_LOCUS7664</name>
    <name evidence="9" type="ORF">TMI583_LOCUS7659</name>
</gene>
<dbReference type="Pfam" id="PF01425">
    <property type="entry name" value="Amidase"/>
    <property type="match status" value="1"/>
</dbReference>
<accession>A0A8S2DCJ0</accession>
<dbReference type="InterPro" id="IPR006075">
    <property type="entry name" value="Asn/Gln-tRNA_Trfase_suB/E_cat"/>
</dbReference>
<name>A0A8S2DCJ0_9BILA</name>
<feature type="domain" description="Aspartyl/Glutamyl-tRNA(Gln) amidotransferase subunit B/E catalytic" evidence="7">
    <location>
        <begin position="408"/>
        <end position="633"/>
    </location>
</feature>
<dbReference type="GO" id="GO:0006412">
    <property type="term" value="P:translation"/>
    <property type="evidence" value="ECO:0007669"/>
    <property type="project" value="UniProtKB-KW"/>
</dbReference>
<keyword evidence="3" id="KW-0547">Nucleotide-binding</keyword>
<comment type="caution">
    <text evidence="8">The sequence shown here is derived from an EMBL/GenBank/DDBJ whole genome shotgun (WGS) entry which is preliminary data.</text>
</comment>
<dbReference type="Pfam" id="PF02934">
    <property type="entry name" value="GatB_N"/>
    <property type="match status" value="1"/>
</dbReference>
<dbReference type="EMBL" id="CAJNOK010002472">
    <property type="protein sequence ID" value="CAF0861607.1"/>
    <property type="molecule type" value="Genomic_DNA"/>
</dbReference>
<evidence type="ECO:0000256" key="2">
    <source>
        <dbReference type="ARBA" id="ARBA00022598"/>
    </source>
</evidence>
<evidence type="ECO:0000256" key="3">
    <source>
        <dbReference type="ARBA" id="ARBA00022741"/>
    </source>
</evidence>
<dbReference type="InterPro" id="IPR036928">
    <property type="entry name" value="AS_sf"/>
</dbReference>